<evidence type="ECO:0000313" key="13">
    <source>
        <dbReference type="EMBL" id="TXD75479.1"/>
    </source>
</evidence>
<keyword evidence="8" id="KW-0028">Amino-acid biosynthesis</keyword>
<evidence type="ECO:0000256" key="7">
    <source>
        <dbReference type="ARBA" id="ARBA00048741"/>
    </source>
</evidence>
<feature type="binding site" evidence="9">
    <location>
        <begin position="360"/>
        <end position="361"/>
    </location>
    <ligand>
        <name>ATP</name>
        <dbReference type="ChEBI" id="CHEBI:30616"/>
    </ligand>
</feature>
<dbReference type="PANTHER" id="PTHR43284:SF1">
    <property type="entry name" value="ASPARAGINE SYNTHETASE"/>
    <property type="match status" value="1"/>
</dbReference>
<keyword evidence="4 9" id="KW-0547">Nucleotide-binding</keyword>
<evidence type="ECO:0000256" key="5">
    <source>
        <dbReference type="ARBA" id="ARBA00022840"/>
    </source>
</evidence>
<evidence type="ECO:0000256" key="3">
    <source>
        <dbReference type="ARBA" id="ARBA00012737"/>
    </source>
</evidence>
<feature type="binding site" evidence="9">
    <location>
        <position position="98"/>
    </location>
    <ligand>
        <name>L-glutamine</name>
        <dbReference type="ChEBI" id="CHEBI:58359"/>
    </ligand>
</feature>
<feature type="binding site" evidence="9">
    <location>
        <position position="288"/>
    </location>
    <ligand>
        <name>ATP</name>
        <dbReference type="ChEBI" id="CHEBI:30616"/>
    </ligand>
</feature>
<keyword evidence="6 8" id="KW-0315">Glutamine amidotransferase</keyword>
<evidence type="ECO:0000313" key="12">
    <source>
        <dbReference type="EMBL" id="PZX49801.1"/>
    </source>
</evidence>
<dbReference type="InterPro" id="IPR033738">
    <property type="entry name" value="AsnB_N"/>
</dbReference>
<evidence type="ECO:0000313" key="15">
    <source>
        <dbReference type="Proteomes" id="UP000321927"/>
    </source>
</evidence>
<evidence type="ECO:0000259" key="11">
    <source>
        <dbReference type="PROSITE" id="PS51278"/>
    </source>
</evidence>
<dbReference type="PIRSF" id="PIRSF001589">
    <property type="entry name" value="Asn_synthetase_glu-h"/>
    <property type="match status" value="1"/>
</dbReference>
<dbReference type="SUPFAM" id="SSF52402">
    <property type="entry name" value="Adenine nucleotide alpha hydrolases-like"/>
    <property type="match status" value="1"/>
</dbReference>
<dbReference type="GO" id="GO:0006529">
    <property type="term" value="P:asparagine biosynthetic process"/>
    <property type="evidence" value="ECO:0007669"/>
    <property type="project" value="UniProtKB-KW"/>
</dbReference>
<evidence type="ECO:0000313" key="14">
    <source>
        <dbReference type="Proteomes" id="UP000249115"/>
    </source>
</evidence>
<sequence length="612" mass="70186">MCGIVGLIQSNKTELSFILQKMLSKVQHRGPDGSGIFEYAGVGIGQSRLSIIDVEGGQQPMSDSTNSYWITYNGELYNYQELRVQLRLKGFAFKTNSDTEVVLQAYACWGKECVSFFRGMFAFCILDTIRKELFLARDQFGIKPLVYATGPDLFAFASEIQALRPVSGMDWEINLTGIDQFLSYQYIPAPYSIFNGVKKLLPGHFMRVDFAGSILEVTQYWDIDFASDSTKSQAYWLESIEQAISDSVQAHLVSDVPFGAFLSGGVDSSLVVSQMAKKMKSPLKTFCIGFEEKDFSEIEFARKVAVKYGTDHHEEIVKPRALEILPDLVKHYGEPFGDSSAIPTYYVSKLARKEVTMVLSGDGGDELFGGYENYTTRWIKHFSPIPEHLPIYKKAVYFGMNKIIPEKYPLRTASLTDWKRYIEYFNQQHRSHLWKKEFQEQFAGSDDFIKDVWLQAKQYSHFHKTQYTDFKTYLPYAVLTKVDIASMMHSLEVRTPLLDVEVIKLASQIPEKFNTHKINGDWVGKDILKRILTKEMGENFAYRKKMGFGVPLNHWFGDSNKVQGEIQERILSRGNLLENYFQRTELEKIAFGSQSGKQWLLIFLQEWLTQNT</sequence>
<keyword evidence="5 9" id="KW-0067">ATP-binding</keyword>
<dbReference type="PROSITE" id="PS51278">
    <property type="entry name" value="GATASE_TYPE_2"/>
    <property type="match status" value="1"/>
</dbReference>
<dbReference type="NCBIfam" id="TIGR01536">
    <property type="entry name" value="asn_synth_AEB"/>
    <property type="match status" value="1"/>
</dbReference>
<dbReference type="EMBL" id="QKZU01000027">
    <property type="protein sequence ID" value="PZX49801.1"/>
    <property type="molecule type" value="Genomic_DNA"/>
</dbReference>
<dbReference type="OrthoDB" id="9763290at2"/>
<comment type="pathway">
    <text evidence="1">Amino-acid biosynthesis; L-asparagine biosynthesis; L-asparagine from L-aspartate (L-Gln route): step 1/1.</text>
</comment>
<dbReference type="GO" id="GO:0005829">
    <property type="term" value="C:cytosol"/>
    <property type="evidence" value="ECO:0007669"/>
    <property type="project" value="TreeGrafter"/>
</dbReference>
<evidence type="ECO:0000256" key="6">
    <source>
        <dbReference type="ARBA" id="ARBA00022962"/>
    </source>
</evidence>
<evidence type="ECO:0000256" key="4">
    <source>
        <dbReference type="ARBA" id="ARBA00022741"/>
    </source>
</evidence>
<dbReference type="InterPro" id="IPR014729">
    <property type="entry name" value="Rossmann-like_a/b/a_fold"/>
</dbReference>
<evidence type="ECO:0000256" key="8">
    <source>
        <dbReference type="PIRSR" id="PIRSR001589-1"/>
    </source>
</evidence>
<dbReference type="Proteomes" id="UP000249115">
    <property type="component" value="Unassembled WGS sequence"/>
</dbReference>
<dbReference type="PANTHER" id="PTHR43284">
    <property type="entry name" value="ASPARAGINE SYNTHETASE (GLUTAMINE-HYDROLYZING)"/>
    <property type="match status" value="1"/>
</dbReference>
<keyword evidence="15" id="KW-1185">Reference proteome</keyword>
<dbReference type="InterPro" id="IPR001962">
    <property type="entry name" value="Asn_synthase"/>
</dbReference>
<dbReference type="Proteomes" id="UP000321927">
    <property type="component" value="Unassembled WGS sequence"/>
</dbReference>
<dbReference type="Pfam" id="PF13537">
    <property type="entry name" value="GATase_7"/>
    <property type="match status" value="1"/>
</dbReference>
<comment type="caution">
    <text evidence="12">The sequence shown here is derived from an EMBL/GenBank/DDBJ whole genome shotgun (WGS) entry which is preliminary data.</text>
</comment>
<dbReference type="AlphaFoldDB" id="A0A2W7QP82"/>
<accession>A0A2W7QP82</accession>
<comment type="similarity">
    <text evidence="2">Belongs to the asparagine synthetase family.</text>
</comment>
<reference evidence="12 14" key="1">
    <citation type="submission" date="2018-06" db="EMBL/GenBank/DDBJ databases">
        <title>Genomic Encyclopedia of Archaeal and Bacterial Type Strains, Phase II (KMG-II): from individual species to whole genera.</title>
        <authorList>
            <person name="Goeker M."/>
        </authorList>
    </citation>
    <scope>NUCLEOTIDE SEQUENCE [LARGE SCALE GENOMIC DNA]</scope>
    <source>
        <strain evidence="12 14">DSM 22686</strain>
    </source>
</reference>
<feature type="domain" description="Glutamine amidotransferase type-2" evidence="11">
    <location>
        <begin position="2"/>
        <end position="211"/>
    </location>
</feature>
<dbReference type="Gene3D" id="3.40.50.620">
    <property type="entry name" value="HUPs"/>
    <property type="match status" value="1"/>
</dbReference>
<dbReference type="Pfam" id="PF00733">
    <property type="entry name" value="Asn_synthase"/>
    <property type="match status" value="1"/>
</dbReference>
<gene>
    <name evidence="13" type="primary">asnB</name>
    <name evidence="13" type="ORF">ESW18_20330</name>
    <name evidence="12" type="ORF">LV84_04193</name>
</gene>
<feature type="site" description="Important for beta-aspartyl-AMP intermediate formation" evidence="10">
    <location>
        <position position="362"/>
    </location>
</feature>
<feature type="active site" description="For GATase activity" evidence="8">
    <location>
        <position position="2"/>
    </location>
</feature>
<keyword evidence="13" id="KW-0436">Ligase</keyword>
<dbReference type="InterPro" id="IPR017932">
    <property type="entry name" value="GATase_2_dom"/>
</dbReference>
<dbReference type="GO" id="GO:0005524">
    <property type="term" value="F:ATP binding"/>
    <property type="evidence" value="ECO:0007669"/>
    <property type="project" value="UniProtKB-KW"/>
</dbReference>
<evidence type="ECO:0000256" key="10">
    <source>
        <dbReference type="PIRSR" id="PIRSR001589-3"/>
    </source>
</evidence>
<evidence type="ECO:0000256" key="9">
    <source>
        <dbReference type="PIRSR" id="PIRSR001589-2"/>
    </source>
</evidence>
<dbReference type="GO" id="GO:0004066">
    <property type="term" value="F:asparagine synthase (glutamine-hydrolyzing) activity"/>
    <property type="evidence" value="ECO:0007669"/>
    <property type="project" value="UniProtKB-EC"/>
</dbReference>
<dbReference type="InterPro" id="IPR006426">
    <property type="entry name" value="Asn_synth_AEB"/>
</dbReference>
<dbReference type="EC" id="6.3.5.4" evidence="3"/>
<dbReference type="CDD" id="cd00712">
    <property type="entry name" value="AsnB"/>
    <property type="match status" value="1"/>
</dbReference>
<dbReference type="Gene3D" id="3.60.20.10">
    <property type="entry name" value="Glutamine Phosphoribosylpyrophosphate, subunit 1, domain 1"/>
    <property type="match status" value="1"/>
</dbReference>
<proteinExistence type="inferred from homology"/>
<dbReference type="CDD" id="cd01991">
    <property type="entry name" value="Asn_synthase_B_C"/>
    <property type="match status" value="1"/>
</dbReference>
<protein>
    <recommendedName>
        <fullName evidence="3">asparagine synthase (glutamine-hydrolyzing)</fullName>
        <ecNumber evidence="3">6.3.5.4</ecNumber>
    </recommendedName>
</protein>
<dbReference type="InterPro" id="IPR029055">
    <property type="entry name" value="Ntn_hydrolases_N"/>
</dbReference>
<dbReference type="InterPro" id="IPR051786">
    <property type="entry name" value="ASN_synthetase/amidase"/>
</dbReference>
<name>A0A2W7QP82_9BACT</name>
<comment type="catalytic activity">
    <reaction evidence="7">
        <text>L-aspartate + L-glutamine + ATP + H2O = L-asparagine + L-glutamate + AMP + diphosphate + H(+)</text>
        <dbReference type="Rhea" id="RHEA:12228"/>
        <dbReference type="ChEBI" id="CHEBI:15377"/>
        <dbReference type="ChEBI" id="CHEBI:15378"/>
        <dbReference type="ChEBI" id="CHEBI:29985"/>
        <dbReference type="ChEBI" id="CHEBI:29991"/>
        <dbReference type="ChEBI" id="CHEBI:30616"/>
        <dbReference type="ChEBI" id="CHEBI:33019"/>
        <dbReference type="ChEBI" id="CHEBI:58048"/>
        <dbReference type="ChEBI" id="CHEBI:58359"/>
        <dbReference type="ChEBI" id="CHEBI:456215"/>
        <dbReference type="EC" id="6.3.5.4"/>
    </reaction>
</comment>
<dbReference type="EMBL" id="VORV01000025">
    <property type="protein sequence ID" value="TXD75479.1"/>
    <property type="molecule type" value="Genomic_DNA"/>
</dbReference>
<reference evidence="13 15" key="2">
    <citation type="submission" date="2019-08" db="EMBL/GenBank/DDBJ databases">
        <title>Genome of Algoriphagus ratkowskyi IC026.</title>
        <authorList>
            <person name="Bowman J.P."/>
        </authorList>
    </citation>
    <scope>NUCLEOTIDE SEQUENCE [LARGE SCALE GENOMIC DNA]</scope>
    <source>
        <strain evidence="13 15">IC026</strain>
    </source>
</reference>
<evidence type="ECO:0000256" key="1">
    <source>
        <dbReference type="ARBA" id="ARBA00005187"/>
    </source>
</evidence>
<keyword evidence="8" id="KW-0061">Asparagine biosynthesis</keyword>
<dbReference type="SUPFAM" id="SSF56235">
    <property type="entry name" value="N-terminal nucleophile aminohydrolases (Ntn hydrolases)"/>
    <property type="match status" value="1"/>
</dbReference>
<organism evidence="12 14">
    <name type="scientific">Algoriphagus ratkowskyi</name>
    <dbReference type="NCBI Taxonomy" id="57028"/>
    <lineage>
        <taxon>Bacteria</taxon>
        <taxon>Pseudomonadati</taxon>
        <taxon>Bacteroidota</taxon>
        <taxon>Cytophagia</taxon>
        <taxon>Cytophagales</taxon>
        <taxon>Cyclobacteriaceae</taxon>
        <taxon>Algoriphagus</taxon>
    </lineage>
</organism>
<evidence type="ECO:0000256" key="2">
    <source>
        <dbReference type="ARBA" id="ARBA00005752"/>
    </source>
</evidence>